<gene>
    <name evidence="2" type="ordered locus">RHA1_ro08797</name>
</gene>
<protein>
    <submittedName>
        <fullName evidence="2">Uncharacterized protein</fullName>
    </submittedName>
</protein>
<accession>Q0RXZ5</accession>
<keyword evidence="2" id="KW-0614">Plasmid</keyword>
<dbReference type="AlphaFoldDB" id="Q0RXZ5"/>
<evidence type="ECO:0000256" key="1">
    <source>
        <dbReference type="SAM" id="MobiDB-lite"/>
    </source>
</evidence>
<name>Q0RXZ5_RHOJR</name>
<geneLocation type="plasmid" evidence="2 3">
    <name>pRHL1</name>
</geneLocation>
<dbReference type="Proteomes" id="UP000008710">
    <property type="component" value="Plasmid pRHL1"/>
</dbReference>
<dbReference type="KEGG" id="rha:RHA1_ro08797"/>
<evidence type="ECO:0000313" key="3">
    <source>
        <dbReference type="Proteomes" id="UP000008710"/>
    </source>
</evidence>
<dbReference type="EMBL" id="CP000432">
    <property type="protein sequence ID" value="ABG99841.1"/>
    <property type="molecule type" value="Genomic_DNA"/>
</dbReference>
<evidence type="ECO:0000313" key="2">
    <source>
        <dbReference type="EMBL" id="ABG99841.1"/>
    </source>
</evidence>
<proteinExistence type="predicted"/>
<feature type="region of interest" description="Disordered" evidence="1">
    <location>
        <begin position="1"/>
        <end position="24"/>
    </location>
</feature>
<feature type="compositionally biased region" description="Basic and acidic residues" evidence="1">
    <location>
        <begin position="8"/>
        <end position="20"/>
    </location>
</feature>
<sequence length="116" mass="13284">MHSAMSIDSHRQHDRDRAGDPDNVVSRAQLDAYRVRRRQRLQLLRQGPAETTPRLGAELIQFACRWAPYGRAPDDEVFERFGMAPARFARRLFEALETGECAADVAETLRAIYRPS</sequence>
<reference evidence="3" key="1">
    <citation type="journal article" date="2006" name="Proc. Natl. Acad. Sci. U.S.A.">
        <title>The complete genome of Rhodococcus sp. RHA1 provides insights into a catabolic powerhouse.</title>
        <authorList>
            <person name="McLeod M.P."/>
            <person name="Warren R.L."/>
            <person name="Hsiao W.W.L."/>
            <person name="Araki N."/>
            <person name="Myhre M."/>
            <person name="Fernandes C."/>
            <person name="Miyazawa D."/>
            <person name="Wong W."/>
            <person name="Lillquist A.L."/>
            <person name="Wang D."/>
            <person name="Dosanjh M."/>
            <person name="Hara H."/>
            <person name="Petrescu A."/>
            <person name="Morin R.D."/>
            <person name="Yang G."/>
            <person name="Stott J.M."/>
            <person name="Schein J.E."/>
            <person name="Shin H."/>
            <person name="Smailus D."/>
            <person name="Siddiqui A.S."/>
            <person name="Marra M.A."/>
            <person name="Jones S.J.M."/>
            <person name="Holt R."/>
            <person name="Brinkman F.S.L."/>
            <person name="Miyauchi K."/>
            <person name="Fukuda M."/>
            <person name="Davies J.E."/>
            <person name="Mohn W.W."/>
            <person name="Eltis L.D."/>
        </authorList>
    </citation>
    <scope>NUCLEOTIDE SEQUENCE [LARGE SCALE GENOMIC DNA]</scope>
    <source>
        <strain evidence="3">RHA1</strain>
    </source>
</reference>
<dbReference type="HOGENOM" id="CLU_2094962_0_0_11"/>
<organism evidence="2 3">
    <name type="scientific">Rhodococcus jostii (strain RHA1)</name>
    <dbReference type="NCBI Taxonomy" id="101510"/>
    <lineage>
        <taxon>Bacteria</taxon>
        <taxon>Bacillati</taxon>
        <taxon>Actinomycetota</taxon>
        <taxon>Actinomycetes</taxon>
        <taxon>Mycobacteriales</taxon>
        <taxon>Nocardiaceae</taxon>
        <taxon>Rhodococcus</taxon>
    </lineage>
</organism>